<dbReference type="Pfam" id="PF01551">
    <property type="entry name" value="Peptidase_M23"/>
    <property type="match status" value="1"/>
</dbReference>
<dbReference type="InterPro" id="IPR016047">
    <property type="entry name" value="M23ase_b-sheet_dom"/>
</dbReference>
<dbReference type="PANTHER" id="PTHR21666:SF270">
    <property type="entry name" value="MUREIN HYDROLASE ACTIVATOR ENVC"/>
    <property type="match status" value="1"/>
</dbReference>
<dbReference type="RefSeq" id="WP_039642739.1">
    <property type="nucleotide sequence ID" value="NZ_JXBL01000001.1"/>
</dbReference>
<evidence type="ECO:0000313" key="5">
    <source>
        <dbReference type="Proteomes" id="UP000031433"/>
    </source>
</evidence>
<evidence type="ECO:0000256" key="2">
    <source>
        <dbReference type="SAM" id="SignalP"/>
    </source>
</evidence>
<evidence type="ECO:0000313" key="4">
    <source>
        <dbReference type="EMBL" id="KIE41199.1"/>
    </source>
</evidence>
<organism evidence="4 5">
    <name type="scientific">Geobacter soli</name>
    <dbReference type="NCBI Taxonomy" id="1510391"/>
    <lineage>
        <taxon>Bacteria</taxon>
        <taxon>Pseudomonadati</taxon>
        <taxon>Thermodesulfobacteriota</taxon>
        <taxon>Desulfuromonadia</taxon>
        <taxon>Geobacterales</taxon>
        <taxon>Geobacteraceae</taxon>
        <taxon>Geobacter</taxon>
    </lineage>
</organism>
<dbReference type="AlphaFoldDB" id="A0A0C1TK53"/>
<evidence type="ECO:0000259" key="3">
    <source>
        <dbReference type="Pfam" id="PF01551"/>
    </source>
</evidence>
<dbReference type="Proteomes" id="UP000031433">
    <property type="component" value="Unassembled WGS sequence"/>
</dbReference>
<evidence type="ECO:0000256" key="1">
    <source>
        <dbReference type="SAM" id="MobiDB-lite"/>
    </source>
</evidence>
<feature type="region of interest" description="Disordered" evidence="1">
    <location>
        <begin position="176"/>
        <end position="202"/>
    </location>
</feature>
<dbReference type="CDD" id="cd12797">
    <property type="entry name" value="M23_peptidase"/>
    <property type="match status" value="1"/>
</dbReference>
<feature type="chain" id="PRO_5002157071" evidence="2">
    <location>
        <begin position="26"/>
        <end position="202"/>
    </location>
</feature>
<dbReference type="SUPFAM" id="SSF51261">
    <property type="entry name" value="Duplicated hybrid motif"/>
    <property type="match status" value="1"/>
</dbReference>
<keyword evidence="5" id="KW-1185">Reference proteome</keyword>
<dbReference type="EMBL" id="JXBL01000001">
    <property type="protein sequence ID" value="KIE41199.1"/>
    <property type="molecule type" value="Genomic_DNA"/>
</dbReference>
<proteinExistence type="predicted"/>
<keyword evidence="2" id="KW-0732">Signal</keyword>
<reference evidence="4 5" key="1">
    <citation type="submission" date="2015-01" db="EMBL/GenBank/DDBJ databases">
        <title>Genome sequence of the anaerobic bacterium Geobacter soli GSS01, a dissimilatory Fe(III) reducer from soil.</title>
        <authorList>
            <person name="Yang G."/>
            <person name="Zhou S."/>
        </authorList>
    </citation>
    <scope>NUCLEOTIDE SEQUENCE [LARGE SCALE GENOMIC DNA]</scope>
    <source>
        <strain evidence="4 5">GSS01</strain>
    </source>
</reference>
<name>A0A0C1TK53_9BACT</name>
<gene>
    <name evidence="4" type="ORF">SE37_00400</name>
</gene>
<sequence>MNRRFLSTLLSLSLAVGLGSSPAAAARRLPVDRGTVTSGIGWRLDPFGSGRQVYHHGVDIAVPEGTPVYPTEQGTVLHAGLYKGYGNLVAVDHGNGYVSLYGHNATLLVKEGQKVDTATVLALSGNTGRSTGPHVHYEVRQIPGYAQKARDRMEEQLKALVAERIDGWVAEHVAGTAQGDGTDAGPRDPLAELALPSDDGFQ</sequence>
<dbReference type="GO" id="GO:0004222">
    <property type="term" value="F:metalloendopeptidase activity"/>
    <property type="evidence" value="ECO:0007669"/>
    <property type="project" value="TreeGrafter"/>
</dbReference>
<protein>
    <submittedName>
        <fullName evidence="4">Peptidase M23</fullName>
    </submittedName>
</protein>
<dbReference type="PANTHER" id="PTHR21666">
    <property type="entry name" value="PEPTIDASE-RELATED"/>
    <property type="match status" value="1"/>
</dbReference>
<dbReference type="Gene3D" id="2.70.70.10">
    <property type="entry name" value="Glucose Permease (Domain IIA)"/>
    <property type="match status" value="1"/>
</dbReference>
<feature type="signal peptide" evidence="2">
    <location>
        <begin position="1"/>
        <end position="25"/>
    </location>
</feature>
<comment type="caution">
    <text evidence="4">The sequence shown here is derived from an EMBL/GenBank/DDBJ whole genome shotgun (WGS) entry which is preliminary data.</text>
</comment>
<accession>A0A0C1TK53</accession>
<feature type="domain" description="M23ase beta-sheet core" evidence="3">
    <location>
        <begin position="54"/>
        <end position="141"/>
    </location>
</feature>
<dbReference type="InterPro" id="IPR050570">
    <property type="entry name" value="Cell_wall_metabolism_enzyme"/>
</dbReference>
<dbReference type="InterPro" id="IPR011055">
    <property type="entry name" value="Dup_hybrid_motif"/>
</dbReference>